<accession>A0ABR3VJA2</accession>
<comment type="caution">
    <text evidence="10">The sequence shown here is derived from an EMBL/GenBank/DDBJ whole genome shotgun (WGS) entry which is preliminary data.</text>
</comment>
<dbReference type="InterPro" id="IPR001138">
    <property type="entry name" value="Zn2Cys6_DnaBD"/>
</dbReference>
<feature type="compositionally biased region" description="Basic and acidic residues" evidence="8">
    <location>
        <begin position="142"/>
        <end position="156"/>
    </location>
</feature>
<dbReference type="Gene3D" id="4.10.240.10">
    <property type="entry name" value="Zn(2)-C6 fungal-type DNA-binding domain"/>
    <property type="match status" value="1"/>
</dbReference>
<keyword evidence="7" id="KW-0539">Nucleus</keyword>
<dbReference type="EMBL" id="JAZGSY010000060">
    <property type="protein sequence ID" value="KAL1841902.1"/>
    <property type="molecule type" value="Genomic_DNA"/>
</dbReference>
<keyword evidence="5" id="KW-0238">DNA-binding</keyword>
<evidence type="ECO:0000256" key="5">
    <source>
        <dbReference type="ARBA" id="ARBA00023125"/>
    </source>
</evidence>
<feature type="region of interest" description="Disordered" evidence="8">
    <location>
        <begin position="1046"/>
        <end position="1075"/>
    </location>
</feature>
<evidence type="ECO:0000256" key="8">
    <source>
        <dbReference type="SAM" id="MobiDB-lite"/>
    </source>
</evidence>
<name>A0ABR3VJA2_HUMIN</name>
<keyword evidence="6" id="KW-0804">Transcription</keyword>
<keyword evidence="2" id="KW-0479">Metal-binding</keyword>
<evidence type="ECO:0000259" key="9">
    <source>
        <dbReference type="PROSITE" id="PS50048"/>
    </source>
</evidence>
<keyword evidence="4" id="KW-0805">Transcription regulation</keyword>
<dbReference type="SMART" id="SM00066">
    <property type="entry name" value="GAL4"/>
    <property type="match status" value="1"/>
</dbReference>
<dbReference type="InterPro" id="IPR036864">
    <property type="entry name" value="Zn2-C6_fun-type_DNA-bd_sf"/>
</dbReference>
<feature type="compositionally biased region" description="Low complexity" evidence="8">
    <location>
        <begin position="972"/>
        <end position="984"/>
    </location>
</feature>
<feature type="region of interest" description="Disordered" evidence="8">
    <location>
        <begin position="972"/>
        <end position="1010"/>
    </location>
</feature>
<evidence type="ECO:0000256" key="3">
    <source>
        <dbReference type="ARBA" id="ARBA00022833"/>
    </source>
</evidence>
<feature type="compositionally biased region" description="Low complexity" evidence="8">
    <location>
        <begin position="158"/>
        <end position="176"/>
    </location>
</feature>
<dbReference type="InterPro" id="IPR007219">
    <property type="entry name" value="XnlR_reg_dom"/>
</dbReference>
<dbReference type="CDD" id="cd12148">
    <property type="entry name" value="fungal_TF_MHR"/>
    <property type="match status" value="1"/>
</dbReference>
<evidence type="ECO:0000256" key="6">
    <source>
        <dbReference type="ARBA" id="ARBA00023163"/>
    </source>
</evidence>
<dbReference type="Pfam" id="PF00172">
    <property type="entry name" value="Zn_clus"/>
    <property type="match status" value="1"/>
</dbReference>
<evidence type="ECO:0000256" key="4">
    <source>
        <dbReference type="ARBA" id="ARBA00023015"/>
    </source>
</evidence>
<feature type="compositionally biased region" description="Low complexity" evidence="8">
    <location>
        <begin position="39"/>
        <end position="53"/>
    </location>
</feature>
<feature type="region of interest" description="Disordered" evidence="8">
    <location>
        <begin position="1284"/>
        <end position="1324"/>
    </location>
</feature>
<dbReference type="InterPro" id="IPR051615">
    <property type="entry name" value="Transcr_Regulatory_Elem"/>
</dbReference>
<evidence type="ECO:0000313" key="10">
    <source>
        <dbReference type="EMBL" id="KAL1841902.1"/>
    </source>
</evidence>
<reference evidence="10 11" key="1">
    <citation type="journal article" date="2024" name="Commun. Biol.">
        <title>Comparative genomic analysis of thermophilic fungi reveals convergent evolutionary adaptations and gene losses.</title>
        <authorList>
            <person name="Steindorff A.S."/>
            <person name="Aguilar-Pontes M.V."/>
            <person name="Robinson A.J."/>
            <person name="Andreopoulos B."/>
            <person name="LaButti K."/>
            <person name="Kuo A."/>
            <person name="Mondo S."/>
            <person name="Riley R."/>
            <person name="Otillar R."/>
            <person name="Haridas S."/>
            <person name="Lipzen A."/>
            <person name="Grimwood J."/>
            <person name="Schmutz J."/>
            <person name="Clum A."/>
            <person name="Reid I.D."/>
            <person name="Moisan M.C."/>
            <person name="Butler G."/>
            <person name="Nguyen T.T.M."/>
            <person name="Dewar K."/>
            <person name="Conant G."/>
            <person name="Drula E."/>
            <person name="Henrissat B."/>
            <person name="Hansel C."/>
            <person name="Singer S."/>
            <person name="Hutchinson M.I."/>
            <person name="de Vries R.P."/>
            <person name="Natvig D.O."/>
            <person name="Powell A.J."/>
            <person name="Tsang A."/>
            <person name="Grigoriev I.V."/>
        </authorList>
    </citation>
    <scope>NUCLEOTIDE SEQUENCE [LARGE SCALE GENOMIC DNA]</scope>
    <source>
        <strain evidence="10 11">CBS 620.91</strain>
    </source>
</reference>
<dbReference type="PANTHER" id="PTHR31313:SF81">
    <property type="entry name" value="TY1 ENHANCER ACTIVATOR"/>
    <property type="match status" value="1"/>
</dbReference>
<feature type="region of interest" description="Disordered" evidence="8">
    <location>
        <begin position="1181"/>
        <end position="1248"/>
    </location>
</feature>
<dbReference type="PANTHER" id="PTHR31313">
    <property type="entry name" value="TY1 ENHANCER ACTIVATOR"/>
    <property type="match status" value="1"/>
</dbReference>
<evidence type="ECO:0000313" key="11">
    <source>
        <dbReference type="Proteomes" id="UP001583172"/>
    </source>
</evidence>
<feature type="compositionally biased region" description="Basic and acidic residues" evidence="8">
    <location>
        <begin position="1183"/>
        <end position="1195"/>
    </location>
</feature>
<feature type="compositionally biased region" description="Basic and acidic residues" evidence="8">
    <location>
        <begin position="25"/>
        <end position="36"/>
    </location>
</feature>
<feature type="compositionally biased region" description="Pro residues" evidence="8">
    <location>
        <begin position="209"/>
        <end position="218"/>
    </location>
</feature>
<feature type="compositionally biased region" description="Low complexity" evidence="8">
    <location>
        <begin position="1284"/>
        <end position="1295"/>
    </location>
</feature>
<gene>
    <name evidence="10" type="ORF">VTJ49DRAFT_6424</name>
</gene>
<sequence length="1350" mass="142522">MAASAAEAATETSSSVVTGGKRKSRSEGEGSDRAGSEHASSPAPSSWRSSAKPQVRHRASIACASCRERRIRCVVPEGETECSQCRRTGSTCIIKDDDERRRWVAPISKAYMSSLSNRIALLEEMLRERGVVPPPAVHPPKTRHEAQLARQREEQLRAAQASNNTSTTTANSGTSSEPRTNSEPKLPPPTQQPAQPPTPPGSSDEDIPMPSPSLPEPLVPTNTASFNRLIDPLLLQDSSEPKPKPPTTTTTRHLLSTRGTFLPSPSTPNHTRYFGPTANSHVHANANANPAASSLLSALVDEPHERAAAQQHRASLVIATLPAATHDYLLRCFWERYNAWQPVVDEAGFTAGRRGSPRLLYSPFLHLAMLAVGYRFAEWEREDVKRLVLGGEGGRRESTLHREARGLVEGEVERPGGVASVQGLLLMAELEFGVGRDGSGWMFSGMANRLAFDIGLHVQPGAEVSELERQTRRQAMSACVMFDRRWALFLGRPTSIKMQDIRVDVVPRISPMDAGMSPPAAYRAIHRQMFELLELAGRVADFQNTISGGAHVFPSKAAEDRAYLHFVGLERLFHNWYRRLNETDLAWRPVNIKNAHAGFFLLHLQFHACMILLHRPWAKYGPLLSLDGAAAGRYPSPESPTTEDGTATGFPSWMASLQHHDNRASMSRSMCTQHAIRIARIFWHHRQRFDARRVPLAATQHAGTAALALMAALAHKSAELDHQSNLRYLQVLSAAIYDMSHLYQPAARMYQLLKTMLVEIRSDMVRSGGFDVSSFLGRYPSTSTMMFGGAGSSSSSTSTAGGSLWANGLAEDDRAAKRRRLSSVTSLDFASTYTTSPSLLRSTSVQAPCLSPPTSVTSAKSLDSANAFTLGSTTAPLQAPEPTTATVATSTNFDMDFFPTSFMDFLGPDPGGADGITAPASTTATAAVPTTLPFPGAHDWATGHDTSPAMLIPTVSGDLACLSSSSFGIGSASASSSVAKPTSADNAASLAPESSGLGDNNNNNEDDDTSADKTIEDWLAEPSTKPPPANNTSGTTADVAVATTSTAKPTATTQQQKDKQKEQQRTASLSHATADGTPICRDPYVLSLQTELGIGFGLGPDEAPATGAPLSPTATASTAGGSVPVPVVPDVGGVGVGEMNLVDVNVDMGMDLHVPGLDGLEGIEGLDAMEWFHADADADADGAETHHNRAHEQQQKENNSTMTAAAAAAASTAADTTPANNGSSAGDRTGTSSTTNPAPPPPPASSVVPVAPVTLDELVQSVEEAVGSARARARARAAAAAAAAGASSSAGASSAKATGPGVGGGSANSKDQVESSSAAAGGCGREEAVVVVAVSPGMTGKTKELDFLAL</sequence>
<feature type="region of interest" description="Disordered" evidence="8">
    <location>
        <begin position="131"/>
        <end position="223"/>
    </location>
</feature>
<dbReference type="SMART" id="SM00906">
    <property type="entry name" value="Fungal_trans"/>
    <property type="match status" value="1"/>
</dbReference>
<feature type="region of interest" description="Disordered" evidence="8">
    <location>
        <begin position="1"/>
        <end position="54"/>
    </location>
</feature>
<dbReference type="PROSITE" id="PS00463">
    <property type="entry name" value="ZN2_CY6_FUNGAL_1"/>
    <property type="match status" value="1"/>
</dbReference>
<feature type="compositionally biased region" description="Pro residues" evidence="8">
    <location>
        <begin position="185"/>
        <end position="200"/>
    </location>
</feature>
<proteinExistence type="predicted"/>
<feature type="compositionally biased region" description="Low complexity" evidence="8">
    <location>
        <begin position="1"/>
        <end position="15"/>
    </location>
</feature>
<feature type="compositionally biased region" description="Polar residues" evidence="8">
    <location>
        <begin position="1220"/>
        <end position="1230"/>
    </location>
</feature>
<feature type="compositionally biased region" description="Low complexity" evidence="8">
    <location>
        <begin position="1201"/>
        <end position="1219"/>
    </location>
</feature>
<evidence type="ECO:0000256" key="2">
    <source>
        <dbReference type="ARBA" id="ARBA00022723"/>
    </source>
</evidence>
<dbReference type="Proteomes" id="UP001583172">
    <property type="component" value="Unassembled WGS sequence"/>
</dbReference>
<organism evidence="10 11">
    <name type="scientific">Humicola insolens</name>
    <name type="common">Soft-rot fungus</name>
    <dbReference type="NCBI Taxonomy" id="85995"/>
    <lineage>
        <taxon>Eukaryota</taxon>
        <taxon>Fungi</taxon>
        <taxon>Dikarya</taxon>
        <taxon>Ascomycota</taxon>
        <taxon>Pezizomycotina</taxon>
        <taxon>Sordariomycetes</taxon>
        <taxon>Sordariomycetidae</taxon>
        <taxon>Sordariales</taxon>
        <taxon>Chaetomiaceae</taxon>
        <taxon>Mycothermus</taxon>
    </lineage>
</organism>
<dbReference type="Pfam" id="PF04082">
    <property type="entry name" value="Fungal_trans"/>
    <property type="match status" value="1"/>
</dbReference>
<comment type="subcellular location">
    <subcellularLocation>
        <location evidence="1">Nucleus</location>
    </subcellularLocation>
</comment>
<evidence type="ECO:0000256" key="7">
    <source>
        <dbReference type="ARBA" id="ARBA00023242"/>
    </source>
</evidence>
<protein>
    <recommendedName>
        <fullName evidence="9">Zn(2)-C6 fungal-type domain-containing protein</fullName>
    </recommendedName>
</protein>
<keyword evidence="3" id="KW-0862">Zinc</keyword>
<feature type="domain" description="Zn(2)-C6 fungal-type" evidence="9">
    <location>
        <begin position="62"/>
        <end position="94"/>
    </location>
</feature>
<feature type="compositionally biased region" description="Polar residues" evidence="8">
    <location>
        <begin position="1307"/>
        <end position="1318"/>
    </location>
</feature>
<dbReference type="SUPFAM" id="SSF57701">
    <property type="entry name" value="Zn2/Cys6 DNA-binding domain"/>
    <property type="match status" value="1"/>
</dbReference>
<dbReference type="PROSITE" id="PS50048">
    <property type="entry name" value="ZN2_CY6_FUNGAL_2"/>
    <property type="match status" value="1"/>
</dbReference>
<dbReference type="CDD" id="cd00067">
    <property type="entry name" value="GAL4"/>
    <property type="match status" value="1"/>
</dbReference>
<keyword evidence="11" id="KW-1185">Reference proteome</keyword>
<evidence type="ECO:0000256" key="1">
    <source>
        <dbReference type="ARBA" id="ARBA00004123"/>
    </source>
</evidence>
<feature type="compositionally biased region" description="Low complexity" evidence="8">
    <location>
        <begin position="1046"/>
        <end position="1055"/>
    </location>
</feature>